<feature type="coiled-coil region" evidence="9">
    <location>
        <begin position="497"/>
        <end position="535"/>
    </location>
</feature>
<dbReference type="RefSeq" id="WP_198039786.1">
    <property type="nucleotide sequence ID" value="NZ_CP015093.1"/>
</dbReference>
<dbReference type="PANTHER" id="PTHR43531:SF11">
    <property type="entry name" value="METHYL-ACCEPTING CHEMOTAXIS PROTEIN 3"/>
    <property type="match status" value="1"/>
</dbReference>
<dbReference type="InterPro" id="IPR004089">
    <property type="entry name" value="MCPsignal_dom"/>
</dbReference>
<evidence type="ECO:0000256" key="3">
    <source>
        <dbReference type="ARBA" id="ARBA00022500"/>
    </source>
</evidence>
<dbReference type="GO" id="GO:0005886">
    <property type="term" value="C:plasma membrane"/>
    <property type="evidence" value="ECO:0007669"/>
    <property type="project" value="UniProtKB-SubCell"/>
</dbReference>
<keyword evidence="6" id="KW-0472">Membrane</keyword>
<dbReference type="Pfam" id="PF00015">
    <property type="entry name" value="MCPsignal"/>
    <property type="match status" value="1"/>
</dbReference>
<evidence type="ECO:0000256" key="9">
    <source>
        <dbReference type="SAM" id="Coils"/>
    </source>
</evidence>
<dbReference type="PROSITE" id="PS50885">
    <property type="entry name" value="HAMP"/>
    <property type="match status" value="2"/>
</dbReference>
<dbReference type="GO" id="GO:0006935">
    <property type="term" value="P:chemotaxis"/>
    <property type="evidence" value="ECO:0007669"/>
    <property type="project" value="UniProtKB-KW"/>
</dbReference>
<dbReference type="InterPro" id="IPR051310">
    <property type="entry name" value="MCP_chemotaxis"/>
</dbReference>
<comment type="subcellular location">
    <subcellularLocation>
        <location evidence="1">Cell membrane</location>
        <topology evidence="1">Multi-pass membrane protein</topology>
    </subcellularLocation>
</comment>
<dbReference type="GO" id="GO:0007165">
    <property type="term" value="P:signal transduction"/>
    <property type="evidence" value="ECO:0007669"/>
    <property type="project" value="UniProtKB-KW"/>
</dbReference>
<name>A0A1P8URI6_9RHOB</name>
<dbReference type="EMBL" id="CP015093">
    <property type="protein sequence ID" value="APZ52012.1"/>
    <property type="molecule type" value="Genomic_DNA"/>
</dbReference>
<keyword evidence="13" id="KW-1185">Reference proteome</keyword>
<feature type="domain" description="HAMP" evidence="11">
    <location>
        <begin position="439"/>
        <end position="491"/>
    </location>
</feature>
<reference evidence="12 13" key="1">
    <citation type="submission" date="2016-04" db="EMBL/GenBank/DDBJ databases">
        <title>Deep-sea bacteria in the southern Pacific.</title>
        <authorList>
            <person name="Tang K."/>
        </authorList>
    </citation>
    <scope>NUCLEOTIDE SEQUENCE [LARGE SCALE GENOMIC DNA]</scope>
    <source>
        <strain evidence="12 13">JLT2014</strain>
    </source>
</reference>
<dbReference type="SMART" id="SM00283">
    <property type="entry name" value="MA"/>
    <property type="match status" value="1"/>
</dbReference>
<dbReference type="Pfam" id="PF02743">
    <property type="entry name" value="dCache_1"/>
    <property type="match status" value="1"/>
</dbReference>
<evidence type="ECO:0000256" key="5">
    <source>
        <dbReference type="ARBA" id="ARBA00022989"/>
    </source>
</evidence>
<evidence type="ECO:0000256" key="2">
    <source>
        <dbReference type="ARBA" id="ARBA00022475"/>
    </source>
</evidence>
<dbReference type="CDD" id="cd11386">
    <property type="entry name" value="MCP_signal"/>
    <property type="match status" value="1"/>
</dbReference>
<keyword evidence="5" id="KW-1133">Transmembrane helix</keyword>
<feature type="domain" description="Methyl-accepting transducer" evidence="10">
    <location>
        <begin position="496"/>
        <end position="725"/>
    </location>
</feature>
<dbReference type="SUPFAM" id="SSF158472">
    <property type="entry name" value="HAMP domain-like"/>
    <property type="match status" value="1"/>
</dbReference>
<dbReference type="SMART" id="SM00304">
    <property type="entry name" value="HAMP"/>
    <property type="match status" value="2"/>
</dbReference>
<evidence type="ECO:0000256" key="7">
    <source>
        <dbReference type="ARBA" id="ARBA00029447"/>
    </source>
</evidence>
<dbReference type="Gene3D" id="1.10.287.950">
    <property type="entry name" value="Methyl-accepting chemotaxis protein"/>
    <property type="match status" value="1"/>
</dbReference>
<dbReference type="PANTHER" id="PTHR43531">
    <property type="entry name" value="PROTEIN ICFG"/>
    <property type="match status" value="1"/>
</dbReference>
<evidence type="ECO:0000256" key="8">
    <source>
        <dbReference type="PROSITE-ProRule" id="PRU00284"/>
    </source>
</evidence>
<evidence type="ECO:0000313" key="12">
    <source>
        <dbReference type="EMBL" id="APZ52012.1"/>
    </source>
</evidence>
<feature type="domain" description="HAMP" evidence="11">
    <location>
        <begin position="376"/>
        <end position="429"/>
    </location>
</feature>
<gene>
    <name evidence="12" type="ORF">Ga0080574_TMP1678</name>
</gene>
<evidence type="ECO:0000259" key="11">
    <source>
        <dbReference type="PROSITE" id="PS50885"/>
    </source>
</evidence>
<keyword evidence="3" id="KW-0145">Chemotaxis</keyword>
<evidence type="ECO:0000256" key="1">
    <source>
        <dbReference type="ARBA" id="ARBA00004651"/>
    </source>
</evidence>
<evidence type="ECO:0000256" key="6">
    <source>
        <dbReference type="ARBA" id="ARBA00023136"/>
    </source>
</evidence>
<sequence length="792" mass="84751">MTEPKRKFRRSRWKRMQLKWKMPILIGVPTILLMVAVVGVSYIEARIELGAQREKAFRNMLEDRENALEEWLSRAETDLRDLAGSEAVRNALPLFARNWLLLGADPSGYLSAAYIDDNPHPVGEKDELLQAGDGSAWSQVHGIYHRGFRNFQRQRDYYDLFLFDLQGNLVYTVFKEADFATNLLDGPYAESGLGEAFRAAAAAPEGEVSFTAFGSYAPSAGAAAKFAATPVFDDSGTRIGVVVLQIPIGQIVRTLAGSELLGETGKVYAVNASGHALSDVSGDTSYEVLDPLPALPQIQAASSAEEAVFNNVTGIGGTKVIALTSTGRFAGSDWGFVVEQDRAEALAPERHLLVLTLLQLAAVAVMVSGLSFFVARLLTKRISLLSKSVESMSGGDFDTLVNQTKTGDELGDIARALDRFKAELAAGRAASSRQNEVQKTQREVVERLSHALSSLASGSLRCRIDDPMDPEYEQLRADFNATVDSLTGIVQELHDSAEQIGEDVDGLSENIDQLSRRTENQAATLEQTAAAVEEITGNVKSTSEGANAIVHAVHSARTEAERGEVVRGDAVAAMSSLEESSKQIGQIIRVMEDIAFQTNLLALNAGVEAARAGEVGRGFAVVASEVRALAQRSSDSAAEIRDLIKRSNDNVSNGVKLVSELGRSIETILGEITGISTQVQDIAAGASEQATGLTEISSGMSILDDVTQKNAAMVGESADAGRALLQKAAELRRVVARFETGDFQALRVPEALPVAMDEAAWTVPEEAEPAALPPPARAAAAGGGGDAMWEDF</sequence>
<keyword evidence="2" id="KW-1003">Cell membrane</keyword>
<accession>A0A1P8URI6</accession>
<dbReference type="InterPro" id="IPR003660">
    <property type="entry name" value="HAMP_dom"/>
</dbReference>
<protein>
    <submittedName>
        <fullName evidence="12">Methyl-accepting chemotaxis protein</fullName>
    </submittedName>
</protein>
<dbReference type="AlphaFoldDB" id="A0A1P8URI6"/>
<dbReference type="SUPFAM" id="SSF58104">
    <property type="entry name" value="Methyl-accepting chemotaxis protein (MCP) signaling domain"/>
    <property type="match status" value="1"/>
</dbReference>
<dbReference type="InterPro" id="IPR033479">
    <property type="entry name" value="dCache_1"/>
</dbReference>
<dbReference type="FunFam" id="1.10.287.950:FF:000001">
    <property type="entry name" value="Methyl-accepting chemotaxis sensory transducer"/>
    <property type="match status" value="1"/>
</dbReference>
<evidence type="ECO:0000256" key="4">
    <source>
        <dbReference type="ARBA" id="ARBA00022692"/>
    </source>
</evidence>
<evidence type="ECO:0000259" key="10">
    <source>
        <dbReference type="PROSITE" id="PS50111"/>
    </source>
</evidence>
<evidence type="ECO:0000313" key="13">
    <source>
        <dbReference type="Proteomes" id="UP000187059"/>
    </source>
</evidence>
<keyword evidence="4" id="KW-0812">Transmembrane</keyword>
<dbReference type="CDD" id="cd06225">
    <property type="entry name" value="HAMP"/>
    <property type="match status" value="1"/>
</dbReference>
<dbReference type="KEGG" id="paby:Ga0080574_TMP1678"/>
<keyword evidence="8" id="KW-0807">Transducer</keyword>
<proteinExistence type="inferred from homology"/>
<comment type="similarity">
    <text evidence="7">Belongs to the methyl-accepting chemotaxis (MCP) protein family.</text>
</comment>
<organism evidence="12 13">
    <name type="scientific">Salipiger abyssi</name>
    <dbReference type="NCBI Taxonomy" id="1250539"/>
    <lineage>
        <taxon>Bacteria</taxon>
        <taxon>Pseudomonadati</taxon>
        <taxon>Pseudomonadota</taxon>
        <taxon>Alphaproteobacteria</taxon>
        <taxon>Rhodobacterales</taxon>
        <taxon>Roseobacteraceae</taxon>
        <taxon>Salipiger</taxon>
    </lineage>
</organism>
<dbReference type="Pfam" id="PF00672">
    <property type="entry name" value="HAMP"/>
    <property type="match status" value="1"/>
</dbReference>
<keyword evidence="9" id="KW-0175">Coiled coil</keyword>
<dbReference type="Gene3D" id="6.10.340.10">
    <property type="match status" value="1"/>
</dbReference>
<dbReference type="STRING" id="1250539.Ga0080574_TMP1678"/>
<dbReference type="PROSITE" id="PS50111">
    <property type="entry name" value="CHEMOTAXIS_TRANSDUC_2"/>
    <property type="match status" value="1"/>
</dbReference>
<dbReference type="Proteomes" id="UP000187059">
    <property type="component" value="Chromosome"/>
</dbReference>